<dbReference type="CDD" id="cd20699">
    <property type="entry name" value="CdiI_ECL-like"/>
    <property type="match status" value="1"/>
</dbReference>
<dbReference type="Gene3D" id="3.30.2450.20">
    <property type="match status" value="1"/>
</dbReference>
<reference evidence="3" key="1">
    <citation type="submission" date="2016-10" db="EMBL/GenBank/DDBJ databases">
        <authorList>
            <person name="Varghese N."/>
            <person name="Submissions S."/>
        </authorList>
    </citation>
    <scope>NUCLEOTIDE SEQUENCE [LARGE SCALE GENOMIC DNA]</scope>
    <source>
        <strain evidence="3">8N4</strain>
    </source>
</reference>
<evidence type="ECO:0000259" key="1">
    <source>
        <dbReference type="Pfam" id="PF18228"/>
    </source>
</evidence>
<dbReference type="OrthoDB" id="3700386at2"/>
<dbReference type="RefSeq" id="WP_092673479.1">
    <property type="nucleotide sequence ID" value="NZ_FOGC01000003.1"/>
</dbReference>
<name>A0A1H9FYF4_9GAMM</name>
<organism evidence="2 3">
    <name type="scientific">Rosenbergiella nectarea</name>
    <dbReference type="NCBI Taxonomy" id="988801"/>
    <lineage>
        <taxon>Bacteria</taxon>
        <taxon>Pseudomonadati</taxon>
        <taxon>Pseudomonadota</taxon>
        <taxon>Gammaproteobacteria</taxon>
        <taxon>Enterobacterales</taxon>
        <taxon>Erwiniaceae</taxon>
        <taxon>Rosenbergiella</taxon>
    </lineage>
</organism>
<gene>
    <name evidence="2" type="ORF">SAMN05216522_1032</name>
</gene>
<dbReference type="STRING" id="988801.SAMN05216522_1032"/>
<protein>
    <recommendedName>
        <fullName evidence="1">CdiI C-terminal domain-containing protein</fullName>
    </recommendedName>
</protein>
<dbReference type="InterPro" id="IPR040509">
    <property type="entry name" value="CdiI_C"/>
</dbReference>
<dbReference type="EMBL" id="FOGC01000003">
    <property type="protein sequence ID" value="SEQ42955.1"/>
    <property type="molecule type" value="Genomic_DNA"/>
</dbReference>
<keyword evidence="3" id="KW-1185">Reference proteome</keyword>
<dbReference type="InterPro" id="IPR053755">
    <property type="entry name" value="CDI_immunity_sf"/>
</dbReference>
<feature type="domain" description="CdiI C-terminal" evidence="1">
    <location>
        <begin position="36"/>
        <end position="139"/>
    </location>
</feature>
<dbReference type="Proteomes" id="UP000242515">
    <property type="component" value="Unassembled WGS sequence"/>
</dbReference>
<evidence type="ECO:0000313" key="3">
    <source>
        <dbReference type="Proteomes" id="UP000242515"/>
    </source>
</evidence>
<sequence>MFGIFTENKAIQSAFDEVVLPAKIIIGDFDEGIQIPLTYWRIEQYQKSWFESLKQGLKKGDHSVLAVSMYNPETVNFIFSWVLYYQNTKVIIQNKMIFSGDIKNFSIHDLNECAGEYDAYSDGVKVSEWYTTFDEVNFFLKYLEGKAIY</sequence>
<accession>A0A1H9FYF4</accession>
<evidence type="ECO:0000313" key="2">
    <source>
        <dbReference type="EMBL" id="SEQ42955.1"/>
    </source>
</evidence>
<dbReference type="AlphaFoldDB" id="A0A1H9FYF4"/>
<proteinExistence type="predicted"/>
<dbReference type="Pfam" id="PF18228">
    <property type="entry name" value="CdiI_N"/>
    <property type="match status" value="1"/>
</dbReference>